<evidence type="ECO:0000313" key="2">
    <source>
        <dbReference type="Proteomes" id="UP001207408"/>
    </source>
</evidence>
<dbReference type="Pfam" id="PF09411">
    <property type="entry name" value="PagL"/>
    <property type="match status" value="1"/>
</dbReference>
<dbReference type="RefSeq" id="WP_301197581.1">
    <property type="nucleotide sequence ID" value="NZ_JAPDPI010000002.1"/>
</dbReference>
<dbReference type="InterPro" id="IPR018550">
    <property type="entry name" value="Lipid-A_deacylase-rel"/>
</dbReference>
<gene>
    <name evidence="1" type="ORF">OM074_01920</name>
</gene>
<dbReference type="Gene3D" id="2.40.160.20">
    <property type="match status" value="1"/>
</dbReference>
<reference evidence="1" key="1">
    <citation type="submission" date="2022-10" db="EMBL/GenBank/DDBJ databases">
        <authorList>
            <person name="Yu W.X."/>
        </authorList>
    </citation>
    <scope>NUCLEOTIDE SEQUENCE</scope>
    <source>
        <strain evidence="1">D04</strain>
    </source>
</reference>
<sequence length="366" mass="40642">MGSLLNENIALSNRMGRIVVFVLLMFCSLQHELSSQENVSTLPNFWSCGFYCGNLQVHTDKLSHFEGVKIRGLELEYSKWMLTEEARYSFGFYPKWGLSLNFVDFGHSSLGYSINGIAFLEPFLVSGDKFRISGKVGAGLAYLSNPYGSGNPLNLTNSTKVAFPLVGGVNVYYGYNDHWALKISASYRHISNGGIRQPNLGINYPVLGLTLEYATKSYCIPGLTKMGKVRRNNRTEVLAAYSLKSDLDTDEKSNVMLLGFNRCSGGSRLNAFCYSTIIEYQQVGDDDSSIDPWSVGPLAGNEFLIGKLRFGQQIGVYVLRGKKAPNSLFQIYYLRYLVANKMTVGANLKAHGRVADYMAFQVGLIL</sequence>
<comment type="caution">
    <text evidence="1">The sequence shown here is derived from an EMBL/GenBank/DDBJ whole genome shotgun (WGS) entry which is preliminary data.</text>
</comment>
<protein>
    <submittedName>
        <fullName evidence="1">Acyloxyacyl hydrolase</fullName>
    </submittedName>
</protein>
<dbReference type="InterPro" id="IPR011250">
    <property type="entry name" value="OMP/PagP_B-barrel"/>
</dbReference>
<evidence type="ECO:0000313" key="1">
    <source>
        <dbReference type="EMBL" id="MCW3804360.1"/>
    </source>
</evidence>
<name>A0AAE3MAZ5_9BACT</name>
<dbReference type="SUPFAM" id="SSF56925">
    <property type="entry name" value="OMPA-like"/>
    <property type="match status" value="1"/>
</dbReference>
<keyword evidence="2" id="KW-1185">Reference proteome</keyword>
<organism evidence="1 2">
    <name type="scientific">Plebeiibacterium marinum</name>
    <dbReference type="NCBI Taxonomy" id="2992111"/>
    <lineage>
        <taxon>Bacteria</taxon>
        <taxon>Pseudomonadati</taxon>
        <taxon>Bacteroidota</taxon>
        <taxon>Bacteroidia</taxon>
        <taxon>Marinilabiliales</taxon>
        <taxon>Marinilabiliaceae</taxon>
        <taxon>Plebeiibacterium</taxon>
    </lineage>
</organism>
<accession>A0AAE3MAZ5</accession>
<dbReference type="GO" id="GO:0016787">
    <property type="term" value="F:hydrolase activity"/>
    <property type="evidence" value="ECO:0007669"/>
    <property type="project" value="UniProtKB-KW"/>
</dbReference>
<dbReference type="EMBL" id="JAPDPI010000002">
    <property type="protein sequence ID" value="MCW3804360.1"/>
    <property type="molecule type" value="Genomic_DNA"/>
</dbReference>
<dbReference type="Proteomes" id="UP001207408">
    <property type="component" value="Unassembled WGS sequence"/>
</dbReference>
<keyword evidence="1" id="KW-0378">Hydrolase</keyword>
<dbReference type="AlphaFoldDB" id="A0AAE3MAZ5"/>
<proteinExistence type="predicted"/>